<evidence type="ECO:0000313" key="3">
    <source>
        <dbReference type="Proteomes" id="UP000598997"/>
    </source>
</evidence>
<protein>
    <submittedName>
        <fullName evidence="2">Uncharacterized protein</fullName>
    </submittedName>
</protein>
<feature type="transmembrane region" description="Helical" evidence="1">
    <location>
        <begin position="35"/>
        <end position="53"/>
    </location>
</feature>
<accession>A0A917DEP6</accession>
<keyword evidence="1" id="KW-0812">Transmembrane</keyword>
<dbReference type="RefSeq" id="WP_066765189.1">
    <property type="nucleotide sequence ID" value="NZ_BMIO01000001.1"/>
</dbReference>
<dbReference type="OrthoDB" id="7619970at2"/>
<comment type="caution">
    <text evidence="2">The sequence shown here is derived from an EMBL/GenBank/DDBJ whole genome shotgun (WGS) entry which is preliminary data.</text>
</comment>
<reference evidence="2 3" key="1">
    <citation type="journal article" date="2014" name="Int. J. Syst. Evol. Microbiol.">
        <title>Complete genome sequence of Corynebacterium casei LMG S-19264T (=DSM 44701T), isolated from a smear-ripened cheese.</title>
        <authorList>
            <consortium name="US DOE Joint Genome Institute (JGI-PGF)"/>
            <person name="Walter F."/>
            <person name="Albersmeier A."/>
            <person name="Kalinowski J."/>
            <person name="Ruckert C."/>
        </authorList>
    </citation>
    <scope>NUCLEOTIDE SEQUENCE [LARGE SCALE GENOMIC DNA]</scope>
    <source>
        <strain evidence="2 3">CGMCC 1.15358</strain>
    </source>
</reference>
<keyword evidence="1" id="KW-1133">Transmembrane helix</keyword>
<name>A0A917DEP6_9SPHN</name>
<feature type="transmembrane region" description="Helical" evidence="1">
    <location>
        <begin position="12"/>
        <end position="28"/>
    </location>
</feature>
<keyword evidence="1" id="KW-0472">Membrane</keyword>
<keyword evidence="3" id="KW-1185">Reference proteome</keyword>
<proteinExistence type="predicted"/>
<organism evidence="2 3">
    <name type="scientific">Croceicoccus pelagius</name>
    <dbReference type="NCBI Taxonomy" id="1703341"/>
    <lineage>
        <taxon>Bacteria</taxon>
        <taxon>Pseudomonadati</taxon>
        <taxon>Pseudomonadota</taxon>
        <taxon>Alphaproteobacteria</taxon>
        <taxon>Sphingomonadales</taxon>
        <taxon>Erythrobacteraceae</taxon>
        <taxon>Croceicoccus</taxon>
    </lineage>
</organism>
<sequence length="97" mass="10540">MSETTLTALQYYGAGAALVAAFLVSLNLGERITGWAFVLFVTSSIALIAWGFLNDEGAGIGWQNVGLLGINIVGVFRHLIFPRSRNNSQFRKKVPPE</sequence>
<dbReference type="EMBL" id="BMIO01000001">
    <property type="protein sequence ID" value="GGD34061.1"/>
    <property type="molecule type" value="Genomic_DNA"/>
</dbReference>
<feature type="transmembrane region" description="Helical" evidence="1">
    <location>
        <begin position="59"/>
        <end position="81"/>
    </location>
</feature>
<dbReference type="Proteomes" id="UP000598997">
    <property type="component" value="Unassembled WGS sequence"/>
</dbReference>
<evidence type="ECO:0000313" key="2">
    <source>
        <dbReference type="EMBL" id="GGD34061.1"/>
    </source>
</evidence>
<gene>
    <name evidence="2" type="ORF">GCM10010989_05300</name>
</gene>
<evidence type="ECO:0000256" key="1">
    <source>
        <dbReference type="SAM" id="Phobius"/>
    </source>
</evidence>
<dbReference type="AlphaFoldDB" id="A0A917DEP6"/>